<dbReference type="PRINTS" id="PR00420">
    <property type="entry name" value="RNGMNOXGNASE"/>
</dbReference>
<evidence type="ECO:0000313" key="5">
    <source>
        <dbReference type="EMBL" id="KJL22808.1"/>
    </source>
</evidence>
<evidence type="ECO:0000256" key="2">
    <source>
        <dbReference type="ARBA" id="ARBA00023033"/>
    </source>
</evidence>
<sequence length="399" mass="43422">MPKALIIGGGVAGPAAALFLRRAGWEAEIFEARHRPDAFGGLFLNVATNGLAVLDTLGLKARLLEDGHLSPYMEMHSGRGRKLGTVPNGPAGEPERGSVVVRREWLNAVLREATENAGIPLTWGARLERIEETPDGVTAHFADGSQATGDILIGCDGVGSPTRRWIDPEAPDPAYSGLLSIGGFARVDGLEPTPLTQHMVFGTRGFFGYLVRDDGTVYWFANPARAEMDRDALRAVPGETWLDELRAVHSEDPYPVPQILDNATGAVGAYGIYELPHVPHWHRGRVVAVGDAVHATSPSAGQGASLALEDAETLALCLRDLTAHEQAFARYQQLRQRRAEDVVKYSRAISRQKTATSSKLAVLLRDALLPLFLRGATRDTRNNHLYNHVIRWERSALDA</sequence>
<dbReference type="Gene3D" id="3.50.50.60">
    <property type="entry name" value="FAD/NAD(P)-binding domain"/>
    <property type="match status" value="1"/>
</dbReference>
<proteinExistence type="predicted"/>
<evidence type="ECO:0000259" key="4">
    <source>
        <dbReference type="Pfam" id="PF01494"/>
    </source>
</evidence>
<dbReference type="PATRIC" id="fig|582680.7.peg.2248"/>
<dbReference type="InterPro" id="IPR002938">
    <property type="entry name" value="FAD-bd"/>
</dbReference>
<dbReference type="GO" id="GO:0071949">
    <property type="term" value="F:FAD binding"/>
    <property type="evidence" value="ECO:0007669"/>
    <property type="project" value="InterPro"/>
</dbReference>
<dbReference type="InterPro" id="IPR050493">
    <property type="entry name" value="FAD-dep_Monooxygenase_BioMet"/>
</dbReference>
<dbReference type="EC" id="1.14.13.114" evidence="5"/>
<dbReference type="EMBL" id="JYIT01000078">
    <property type="protein sequence ID" value="KJL22808.1"/>
    <property type="molecule type" value="Genomic_DNA"/>
</dbReference>
<dbReference type="GO" id="GO:0043731">
    <property type="term" value="F:6-hydroxynicotinate 3-monooxygenase activity"/>
    <property type="evidence" value="ECO:0007669"/>
    <property type="project" value="UniProtKB-EC"/>
</dbReference>
<accession>A0A0F0KPL2</accession>
<gene>
    <name evidence="5" type="ORF">RL72_02199</name>
</gene>
<dbReference type="RefSeq" id="WP_045250870.1">
    <property type="nucleotide sequence ID" value="NZ_CP099706.1"/>
</dbReference>
<dbReference type="SUPFAM" id="SSF51905">
    <property type="entry name" value="FAD/NAD(P)-binding domain"/>
    <property type="match status" value="1"/>
</dbReference>
<dbReference type="AlphaFoldDB" id="A0A0F0KPL2"/>
<keyword evidence="6" id="KW-1185">Reference proteome</keyword>
<evidence type="ECO:0000256" key="1">
    <source>
        <dbReference type="ARBA" id="ARBA00023002"/>
    </source>
</evidence>
<dbReference type="Proteomes" id="UP000033448">
    <property type="component" value="Unassembled WGS sequence"/>
</dbReference>
<protein>
    <submittedName>
        <fullName evidence="5">6-hydroxynicotinate 3-monooxygenase</fullName>
        <ecNumber evidence="5">1.14.13.114</ecNumber>
    </submittedName>
</protein>
<dbReference type="OrthoDB" id="9782160at2"/>
<evidence type="ECO:0000256" key="3">
    <source>
        <dbReference type="SAM" id="MobiDB-lite"/>
    </source>
</evidence>
<reference evidence="5 6" key="1">
    <citation type="submission" date="2015-02" db="EMBL/GenBank/DDBJ databases">
        <title>Draft genome sequences of ten Microbacterium spp. with emphasis on heavy metal contaminated environments.</title>
        <authorList>
            <person name="Corretto E."/>
        </authorList>
    </citation>
    <scope>NUCLEOTIDE SEQUENCE [LARGE SCALE GENOMIC DNA]</scope>
    <source>
        <strain evidence="5 6">DSM 23848</strain>
    </source>
</reference>
<dbReference type="PANTHER" id="PTHR13789:SF309">
    <property type="entry name" value="PUTATIVE (AFU_ORTHOLOGUE AFUA_6G14510)-RELATED"/>
    <property type="match status" value="1"/>
</dbReference>
<comment type="caution">
    <text evidence="5">The sequence shown here is derived from an EMBL/GenBank/DDBJ whole genome shotgun (WGS) entry which is preliminary data.</text>
</comment>
<keyword evidence="2 5" id="KW-0503">Monooxygenase</keyword>
<feature type="domain" description="FAD-binding" evidence="4">
    <location>
        <begin position="4"/>
        <end position="167"/>
    </location>
</feature>
<organism evidence="5 6">
    <name type="scientific">Microbacterium azadirachtae</name>
    <dbReference type="NCBI Taxonomy" id="582680"/>
    <lineage>
        <taxon>Bacteria</taxon>
        <taxon>Bacillati</taxon>
        <taxon>Actinomycetota</taxon>
        <taxon>Actinomycetes</taxon>
        <taxon>Micrococcales</taxon>
        <taxon>Microbacteriaceae</taxon>
        <taxon>Microbacterium</taxon>
    </lineage>
</organism>
<dbReference type="Pfam" id="PF01494">
    <property type="entry name" value="FAD_binding_3"/>
    <property type="match status" value="2"/>
</dbReference>
<dbReference type="PANTHER" id="PTHR13789">
    <property type="entry name" value="MONOOXYGENASE"/>
    <property type="match status" value="1"/>
</dbReference>
<feature type="region of interest" description="Disordered" evidence="3">
    <location>
        <begin position="75"/>
        <end position="96"/>
    </location>
</feature>
<dbReference type="InterPro" id="IPR036188">
    <property type="entry name" value="FAD/NAD-bd_sf"/>
</dbReference>
<name>A0A0F0KPL2_9MICO</name>
<evidence type="ECO:0000313" key="6">
    <source>
        <dbReference type="Proteomes" id="UP000033448"/>
    </source>
</evidence>
<keyword evidence="1 5" id="KW-0560">Oxidoreductase</keyword>
<feature type="domain" description="FAD-binding" evidence="4">
    <location>
        <begin position="280"/>
        <end position="344"/>
    </location>
</feature>